<keyword evidence="2" id="KW-1185">Reference proteome</keyword>
<proteinExistence type="predicted"/>
<dbReference type="Gramene" id="PRQ51657">
    <property type="protein sequence ID" value="PRQ51657"/>
    <property type="gene ID" value="RchiOBHm_Chr2g0146901"/>
</dbReference>
<sequence length="63" mass="6363">MGKSGKACCWTGKRDNACTSVGNRICLCGGTVFAVASVGKRTRLGEGTVSVVVGQLGSPKISC</sequence>
<protein>
    <submittedName>
        <fullName evidence="1">Uncharacterized protein</fullName>
    </submittedName>
</protein>
<comment type="caution">
    <text evidence="1">The sequence shown here is derived from an EMBL/GenBank/DDBJ whole genome shotgun (WGS) entry which is preliminary data.</text>
</comment>
<organism evidence="1 2">
    <name type="scientific">Rosa chinensis</name>
    <name type="common">China rose</name>
    <dbReference type="NCBI Taxonomy" id="74649"/>
    <lineage>
        <taxon>Eukaryota</taxon>
        <taxon>Viridiplantae</taxon>
        <taxon>Streptophyta</taxon>
        <taxon>Embryophyta</taxon>
        <taxon>Tracheophyta</taxon>
        <taxon>Spermatophyta</taxon>
        <taxon>Magnoliopsida</taxon>
        <taxon>eudicotyledons</taxon>
        <taxon>Gunneridae</taxon>
        <taxon>Pentapetalae</taxon>
        <taxon>rosids</taxon>
        <taxon>fabids</taxon>
        <taxon>Rosales</taxon>
        <taxon>Rosaceae</taxon>
        <taxon>Rosoideae</taxon>
        <taxon>Rosoideae incertae sedis</taxon>
        <taxon>Rosa</taxon>
    </lineage>
</organism>
<dbReference type="AlphaFoldDB" id="A0A2P6RYZ3"/>
<gene>
    <name evidence="1" type="ORF">RchiOBHm_Chr2g0146901</name>
</gene>
<evidence type="ECO:0000313" key="2">
    <source>
        <dbReference type="Proteomes" id="UP000238479"/>
    </source>
</evidence>
<dbReference type="EMBL" id="PDCK01000040">
    <property type="protein sequence ID" value="PRQ51657.1"/>
    <property type="molecule type" value="Genomic_DNA"/>
</dbReference>
<name>A0A2P6RYZ3_ROSCH</name>
<reference evidence="1 2" key="1">
    <citation type="journal article" date="2018" name="Nat. Genet.">
        <title>The Rosa genome provides new insights in the design of modern roses.</title>
        <authorList>
            <person name="Bendahmane M."/>
        </authorList>
    </citation>
    <scope>NUCLEOTIDE SEQUENCE [LARGE SCALE GENOMIC DNA]</scope>
    <source>
        <strain evidence="2">cv. Old Blush</strain>
    </source>
</reference>
<evidence type="ECO:0000313" key="1">
    <source>
        <dbReference type="EMBL" id="PRQ51657.1"/>
    </source>
</evidence>
<dbReference type="Proteomes" id="UP000238479">
    <property type="component" value="Chromosome 2"/>
</dbReference>
<accession>A0A2P6RYZ3</accession>